<keyword evidence="3" id="KW-1185">Reference proteome</keyword>
<feature type="transmembrane region" description="Helical" evidence="1">
    <location>
        <begin position="42"/>
        <end position="72"/>
    </location>
</feature>
<gene>
    <name evidence="2" type="ORF">AABB28_16635</name>
</gene>
<dbReference type="RefSeq" id="WP_342069830.1">
    <property type="nucleotide sequence ID" value="NZ_CP151762.1"/>
</dbReference>
<reference evidence="2 3" key="1">
    <citation type="submission" date="2024-04" db="EMBL/GenBank/DDBJ databases">
        <title>Phylogenomic analyses of a clade within the roseobacter group suggest taxonomic reassignments of species of the genera Aestuariivita, Citreicella, Loktanella, Nautella, Pelagibaca, Ruegeria, Thalassobius, Thiobacimonas and Tropicibacter, and the proposal o.</title>
        <authorList>
            <person name="Jeon C.O."/>
        </authorList>
    </citation>
    <scope>NUCLEOTIDE SEQUENCE [LARGE SCALE GENOMIC DNA]</scope>
    <source>
        <strain evidence="2 3">G8-12</strain>
    </source>
</reference>
<protein>
    <submittedName>
        <fullName evidence="2">Phage holin family protein</fullName>
    </submittedName>
</protein>
<keyword evidence="1" id="KW-0812">Transmembrane</keyword>
<dbReference type="Pfam" id="PF07332">
    <property type="entry name" value="Phage_holin_3_6"/>
    <property type="match status" value="1"/>
</dbReference>
<evidence type="ECO:0000313" key="3">
    <source>
        <dbReference type="Proteomes" id="UP001451782"/>
    </source>
</evidence>
<organism evidence="2 3">
    <name type="scientific">Yoonia algicola</name>
    <dbReference type="NCBI Taxonomy" id="3137368"/>
    <lineage>
        <taxon>Bacteria</taxon>
        <taxon>Pseudomonadati</taxon>
        <taxon>Pseudomonadota</taxon>
        <taxon>Alphaproteobacteria</taxon>
        <taxon>Rhodobacterales</taxon>
        <taxon>Paracoccaceae</taxon>
        <taxon>Yoonia</taxon>
    </lineage>
</organism>
<feature type="transmembrane region" description="Helical" evidence="1">
    <location>
        <begin position="78"/>
        <end position="99"/>
    </location>
</feature>
<proteinExistence type="predicted"/>
<sequence>MPKHTIQEAPSLLVDTLRQFTSLVQSELALARAEMSHIVTRAGVGIVLVAIALLMALVSLNVLASAAVAYIASTGLSAGSAALIVGGVLLIAAIGFAFAGKSRLSAEALTPKRTVDSIRDDIHSVKEASNA</sequence>
<dbReference type="InterPro" id="IPR009937">
    <property type="entry name" value="Phage_holin_3_6"/>
</dbReference>
<evidence type="ECO:0000313" key="2">
    <source>
        <dbReference type="EMBL" id="WZU63449.1"/>
    </source>
</evidence>
<keyword evidence="1" id="KW-1133">Transmembrane helix</keyword>
<dbReference type="EMBL" id="CP151762">
    <property type="protein sequence ID" value="WZU63449.1"/>
    <property type="molecule type" value="Genomic_DNA"/>
</dbReference>
<keyword evidence="1" id="KW-0472">Membrane</keyword>
<accession>A0AAN0NIA9</accession>
<dbReference type="Proteomes" id="UP001451782">
    <property type="component" value="Chromosome"/>
</dbReference>
<evidence type="ECO:0000256" key="1">
    <source>
        <dbReference type="SAM" id="Phobius"/>
    </source>
</evidence>
<name>A0AAN0NIA9_9RHOB</name>
<dbReference type="KEGG" id="yag:AABB28_16635"/>
<dbReference type="AlphaFoldDB" id="A0AAN0NIA9"/>